<name>A0A915KVA3_ROMCU</name>
<dbReference type="PROSITE" id="PS50084">
    <property type="entry name" value="KH_TYPE_1"/>
    <property type="match status" value="1"/>
</dbReference>
<dbReference type="Proteomes" id="UP000887565">
    <property type="component" value="Unplaced"/>
</dbReference>
<keyword evidence="1" id="KW-0694">RNA-binding</keyword>
<proteinExistence type="predicted"/>
<dbReference type="SUPFAM" id="SSF54791">
    <property type="entry name" value="Eukaryotic type KH-domain (KH-domain type I)"/>
    <property type="match status" value="1"/>
</dbReference>
<dbReference type="SMART" id="SM00322">
    <property type="entry name" value="KH"/>
    <property type="match status" value="1"/>
</dbReference>
<dbReference type="InterPro" id="IPR036612">
    <property type="entry name" value="KH_dom_type_1_sf"/>
</dbReference>
<dbReference type="WBParaSite" id="nRc.2.0.1.t42861-RA">
    <property type="protein sequence ID" value="nRc.2.0.1.t42861-RA"/>
    <property type="gene ID" value="nRc.2.0.1.g42861"/>
</dbReference>
<organism evidence="3 4">
    <name type="scientific">Romanomermis culicivorax</name>
    <name type="common">Nematode worm</name>
    <dbReference type="NCBI Taxonomy" id="13658"/>
    <lineage>
        <taxon>Eukaryota</taxon>
        <taxon>Metazoa</taxon>
        <taxon>Ecdysozoa</taxon>
        <taxon>Nematoda</taxon>
        <taxon>Enoplea</taxon>
        <taxon>Dorylaimia</taxon>
        <taxon>Mermithida</taxon>
        <taxon>Mermithoidea</taxon>
        <taxon>Mermithidae</taxon>
        <taxon>Romanomermis</taxon>
    </lineage>
</organism>
<dbReference type="AlphaFoldDB" id="A0A915KVA3"/>
<keyword evidence="3" id="KW-1185">Reference proteome</keyword>
<dbReference type="Gene3D" id="3.30.310.210">
    <property type="match status" value="1"/>
</dbReference>
<evidence type="ECO:0000313" key="4">
    <source>
        <dbReference type="WBParaSite" id="nRc.2.0.1.t42861-RA"/>
    </source>
</evidence>
<dbReference type="GO" id="GO:0003723">
    <property type="term" value="F:RNA binding"/>
    <property type="evidence" value="ECO:0007669"/>
    <property type="project" value="UniProtKB-UniRule"/>
</dbReference>
<accession>A0A915KVA3</accession>
<dbReference type="InterPro" id="IPR004087">
    <property type="entry name" value="KH_dom"/>
</dbReference>
<feature type="domain" description="K Homology" evidence="2">
    <location>
        <begin position="42"/>
        <end position="113"/>
    </location>
</feature>
<sequence>MWFMLLEEARISELEITLFLILSIENKNSEMDSGCEINSSDYIFKIVLKVPNDKVGAIIGRKGSVIRQVERDFNVKLKLSKSGNPEDNFSVLTVEGSRDCVAAADVHLRKILAQTSPALLYDMMAPRNLIGMLIGE</sequence>
<dbReference type="Pfam" id="PF00013">
    <property type="entry name" value="KH_1"/>
    <property type="match status" value="1"/>
</dbReference>
<dbReference type="InterPro" id="IPR004088">
    <property type="entry name" value="KH_dom_type_1"/>
</dbReference>
<protein>
    <submittedName>
        <fullName evidence="4">K Homology domain-containing protein</fullName>
    </submittedName>
</protein>
<evidence type="ECO:0000259" key="2">
    <source>
        <dbReference type="SMART" id="SM00322"/>
    </source>
</evidence>
<evidence type="ECO:0000256" key="1">
    <source>
        <dbReference type="PROSITE-ProRule" id="PRU00117"/>
    </source>
</evidence>
<reference evidence="4" key="1">
    <citation type="submission" date="2022-11" db="UniProtKB">
        <authorList>
            <consortium name="WormBaseParasite"/>
        </authorList>
    </citation>
    <scope>IDENTIFICATION</scope>
</reference>
<evidence type="ECO:0000313" key="3">
    <source>
        <dbReference type="Proteomes" id="UP000887565"/>
    </source>
</evidence>